<accession>A0A0F9M785</accession>
<evidence type="ECO:0000313" key="1">
    <source>
        <dbReference type="EMBL" id="KKN01599.1"/>
    </source>
</evidence>
<dbReference type="Gene3D" id="2.130.10.10">
    <property type="entry name" value="YVTN repeat-like/Quinoprotein amine dehydrogenase"/>
    <property type="match status" value="1"/>
</dbReference>
<dbReference type="SUPFAM" id="SSF110296">
    <property type="entry name" value="Oligoxyloglucan reducing end-specific cellobiohydrolase"/>
    <property type="match status" value="1"/>
</dbReference>
<dbReference type="PANTHER" id="PTHR47199">
    <property type="entry name" value="PHOTOSYSTEM II STABILITY/ASSEMBLY FACTOR HCF136, CHLOROPLASTIC"/>
    <property type="match status" value="1"/>
</dbReference>
<comment type="caution">
    <text evidence="1">The sequence shown here is derived from an EMBL/GenBank/DDBJ whole genome shotgun (WGS) entry which is preliminary data.</text>
</comment>
<reference evidence="1" key="1">
    <citation type="journal article" date="2015" name="Nature">
        <title>Complex archaea that bridge the gap between prokaryotes and eukaryotes.</title>
        <authorList>
            <person name="Spang A."/>
            <person name="Saw J.H."/>
            <person name="Jorgensen S.L."/>
            <person name="Zaremba-Niedzwiedzka K."/>
            <person name="Martijn J."/>
            <person name="Lind A.E."/>
            <person name="van Eijk R."/>
            <person name="Schleper C."/>
            <person name="Guy L."/>
            <person name="Ettema T.J."/>
        </authorList>
    </citation>
    <scope>NUCLEOTIDE SEQUENCE</scope>
</reference>
<feature type="non-terminal residue" evidence="1">
    <location>
        <position position="455"/>
    </location>
</feature>
<dbReference type="PANTHER" id="PTHR47199:SF2">
    <property type="entry name" value="PHOTOSYSTEM II STABILITY_ASSEMBLY FACTOR HCF136, CHLOROPLASTIC"/>
    <property type="match status" value="1"/>
</dbReference>
<name>A0A0F9M785_9ZZZZ</name>
<dbReference type="InterPro" id="IPR015943">
    <property type="entry name" value="WD40/YVTN_repeat-like_dom_sf"/>
</dbReference>
<dbReference type="AlphaFoldDB" id="A0A0F9M785"/>
<organism evidence="1">
    <name type="scientific">marine sediment metagenome</name>
    <dbReference type="NCBI Taxonomy" id="412755"/>
    <lineage>
        <taxon>unclassified sequences</taxon>
        <taxon>metagenomes</taxon>
        <taxon>ecological metagenomes</taxon>
    </lineage>
</organism>
<dbReference type="EMBL" id="LAZR01005243">
    <property type="protein sequence ID" value="KKN01599.1"/>
    <property type="molecule type" value="Genomic_DNA"/>
</dbReference>
<gene>
    <name evidence="1" type="ORF">LCGC14_1126190</name>
</gene>
<evidence type="ECO:0008006" key="2">
    <source>
        <dbReference type="Google" id="ProtNLM"/>
    </source>
</evidence>
<proteinExistence type="predicted"/>
<sequence>MPSPLQRTPFTRVFTIENRAGPANNPTYNGLARAQGVSFPQGDVTPVRIPSASRYGDFDVVDKIRGQQGLPSLPLQFRMTTDLSEILAIIQRECDLDVQIHVGDCQTPDDFDNGWTKIHVLEEATATDYGTSELGALDSDQDAAIEENVPLTGLAYYEIKRITPEELATAELTDEAIDVTICDSVTCGECGLPSDGCQRVFVLTTGTAGSPGLAAEIVFTSDGGATFGSTAITTLGLANNPSAFACVGTNLVVISNDSDSLHYAPIVDILNGTETWTEVTTGFVAAGSPNEIFSLGRTKTWIVGDGGYVYFSEDITASVTVQTAGTVTIEILSDIHGVDDQNLVAVGASNAVIVTANGGETWGAIVGPNVGVDLNTVWMRSELEWLVGDDGGQLWYTRDGGVSWTEKPFPGSGAGSVRDIEFANDTVGYIAHDTGGAGRLLRTWNGGFSWNIVPK</sequence>
<protein>
    <recommendedName>
        <fullName evidence="2">Photosynthesis system II assembly factor Ycf48/Hcf136-like domain-containing protein</fullName>
    </recommendedName>
</protein>